<name>A0AA38XJA2_9EURO</name>
<evidence type="ECO:0008006" key="3">
    <source>
        <dbReference type="Google" id="ProtNLM"/>
    </source>
</evidence>
<comment type="caution">
    <text evidence="1">The sequence shown here is derived from an EMBL/GenBank/DDBJ whole genome shotgun (WGS) entry which is preliminary data.</text>
</comment>
<accession>A0AA38XJA2</accession>
<sequence>MASPTPQLNQNYKHLTPSDVTHFLEKGWLRIPNAIKPEYIEKWMSDFWPRVDYDPNDKSTWSTQYHHLPRHREVPAEDFAPEAWQKTIEICGGLQNIDPVRERYYGDAFIINFGTDEWEGKKESPLKPNELKGWHTDDDWYRMFLDSTGCAITVIHCFSDIPERGGGTMLCEDGIEGLVKFLYDHPEGFDPPVTDRLSTHVKDCKKFTTVTAKKGDVLLLHGLLPHAASPNYLRYARVITNPHVALAGPHNFNRPDGNYNLLEQVILRNLNRTSLPEWTLTRERKFWYPRNAGFKRAKAEGELQRMIAAAKAKGLDESAVNSIYQRRGTREFEDFEKRNGFKLPVNEESGLLMVQHYGPDPAIAIKAEMAAEMSRVEAVR</sequence>
<keyword evidence="2" id="KW-1185">Reference proteome</keyword>
<dbReference type="InterPro" id="IPR008775">
    <property type="entry name" value="Phytyl_CoA_dOase-like"/>
</dbReference>
<dbReference type="Proteomes" id="UP001172673">
    <property type="component" value="Unassembled WGS sequence"/>
</dbReference>
<dbReference type="SUPFAM" id="SSF51197">
    <property type="entry name" value="Clavaminate synthase-like"/>
    <property type="match status" value="1"/>
</dbReference>
<dbReference type="EMBL" id="JAPDRK010000003">
    <property type="protein sequence ID" value="KAJ9614398.1"/>
    <property type="molecule type" value="Genomic_DNA"/>
</dbReference>
<gene>
    <name evidence="1" type="ORF">H2200_002534</name>
</gene>
<evidence type="ECO:0000313" key="2">
    <source>
        <dbReference type="Proteomes" id="UP001172673"/>
    </source>
</evidence>
<dbReference type="Gene3D" id="2.60.120.620">
    <property type="entry name" value="q2cbj1_9rhob like domain"/>
    <property type="match status" value="1"/>
</dbReference>
<proteinExistence type="predicted"/>
<dbReference type="AlphaFoldDB" id="A0AA38XJA2"/>
<reference evidence="1" key="1">
    <citation type="submission" date="2022-10" db="EMBL/GenBank/DDBJ databases">
        <title>Culturing micro-colonial fungi from biological soil crusts in the Mojave desert and describing Neophaeococcomyces mojavensis, and introducing the new genera and species Taxawa tesnikishii.</title>
        <authorList>
            <person name="Kurbessoian T."/>
            <person name="Stajich J.E."/>
        </authorList>
    </citation>
    <scope>NUCLEOTIDE SEQUENCE</scope>
    <source>
        <strain evidence="1">TK_41</strain>
    </source>
</reference>
<dbReference type="Pfam" id="PF05721">
    <property type="entry name" value="PhyH"/>
    <property type="match status" value="1"/>
</dbReference>
<evidence type="ECO:0000313" key="1">
    <source>
        <dbReference type="EMBL" id="KAJ9614398.1"/>
    </source>
</evidence>
<organism evidence="1 2">
    <name type="scientific">Cladophialophora chaetospira</name>
    <dbReference type="NCBI Taxonomy" id="386627"/>
    <lineage>
        <taxon>Eukaryota</taxon>
        <taxon>Fungi</taxon>
        <taxon>Dikarya</taxon>
        <taxon>Ascomycota</taxon>
        <taxon>Pezizomycotina</taxon>
        <taxon>Eurotiomycetes</taxon>
        <taxon>Chaetothyriomycetidae</taxon>
        <taxon>Chaetothyriales</taxon>
        <taxon>Herpotrichiellaceae</taxon>
        <taxon>Cladophialophora</taxon>
    </lineage>
</organism>
<protein>
    <recommendedName>
        <fullName evidence="3">Phytanoyl-CoA dioxygenase</fullName>
    </recommendedName>
</protein>